<dbReference type="HOGENOM" id="CLU_1579467_0_0_1"/>
<dbReference type="OrthoDB" id="2792702at2759"/>
<proteinExistence type="predicted"/>
<dbReference type="KEGG" id="sla:SERLADRAFT_410971"/>
<gene>
    <name evidence="2" type="ORF">SERLADRAFT_410971</name>
</gene>
<accession>F8P8B5</accession>
<keyword evidence="1" id="KW-0812">Transmembrane</keyword>
<evidence type="ECO:0000256" key="1">
    <source>
        <dbReference type="SAM" id="Phobius"/>
    </source>
</evidence>
<dbReference type="EMBL" id="GL945440">
    <property type="protein sequence ID" value="EGO20671.1"/>
    <property type="molecule type" value="Genomic_DNA"/>
</dbReference>
<sequence>MSSLSELHERYSEYSYWGCTLLQGYYYFHNHNDRWPIKTLVQIFDNPSAITRLPWEYTAETVATYIVQGSFRDGMLAQHSSVGLAYTGTKTFDVYHASMLRFLGDKATVFKKTRCTIKSIQFLVLNRGIFLMTFQGIYLVTWVVGETHWYWMPFHMILPSVYANTMLVL</sequence>
<name>F8P8B5_SERL9</name>
<evidence type="ECO:0000313" key="2">
    <source>
        <dbReference type="EMBL" id="EGO20671.1"/>
    </source>
</evidence>
<feature type="transmembrane region" description="Helical" evidence="1">
    <location>
        <begin position="122"/>
        <end position="144"/>
    </location>
</feature>
<keyword evidence="1" id="KW-0472">Membrane</keyword>
<keyword evidence="1" id="KW-1133">Transmembrane helix</keyword>
<organism evidence="3">
    <name type="scientific">Serpula lacrymans var. lacrymans (strain S7.9)</name>
    <name type="common">Dry rot fungus</name>
    <dbReference type="NCBI Taxonomy" id="578457"/>
    <lineage>
        <taxon>Eukaryota</taxon>
        <taxon>Fungi</taxon>
        <taxon>Dikarya</taxon>
        <taxon>Basidiomycota</taxon>
        <taxon>Agaricomycotina</taxon>
        <taxon>Agaricomycetes</taxon>
        <taxon>Agaricomycetidae</taxon>
        <taxon>Boletales</taxon>
        <taxon>Coniophorineae</taxon>
        <taxon>Serpulaceae</taxon>
        <taxon>Serpula</taxon>
    </lineage>
</organism>
<reference evidence="3" key="1">
    <citation type="journal article" date="2011" name="Science">
        <title>The plant cell wall-decomposing machinery underlies the functional diversity of forest fungi.</title>
        <authorList>
            <person name="Eastwood D.C."/>
            <person name="Floudas D."/>
            <person name="Binder M."/>
            <person name="Majcherczyk A."/>
            <person name="Schneider P."/>
            <person name="Aerts A."/>
            <person name="Asiegbu F.O."/>
            <person name="Baker S.E."/>
            <person name="Barry K."/>
            <person name="Bendiksby M."/>
            <person name="Blumentritt M."/>
            <person name="Coutinho P.M."/>
            <person name="Cullen D."/>
            <person name="de Vries R.P."/>
            <person name="Gathman A."/>
            <person name="Goodell B."/>
            <person name="Henrissat B."/>
            <person name="Ihrmark K."/>
            <person name="Kauserud H."/>
            <person name="Kohler A."/>
            <person name="LaButti K."/>
            <person name="Lapidus A."/>
            <person name="Lavin J.L."/>
            <person name="Lee Y.-H."/>
            <person name="Lindquist E."/>
            <person name="Lilly W."/>
            <person name="Lucas S."/>
            <person name="Morin E."/>
            <person name="Murat C."/>
            <person name="Oguiza J.A."/>
            <person name="Park J."/>
            <person name="Pisabarro A.G."/>
            <person name="Riley R."/>
            <person name="Rosling A."/>
            <person name="Salamov A."/>
            <person name="Schmidt O."/>
            <person name="Schmutz J."/>
            <person name="Skrede I."/>
            <person name="Stenlid J."/>
            <person name="Wiebenga A."/>
            <person name="Xie X."/>
            <person name="Kuees U."/>
            <person name="Hibbett D.S."/>
            <person name="Hoffmeister D."/>
            <person name="Hoegberg N."/>
            <person name="Martin F."/>
            <person name="Grigoriev I.V."/>
            <person name="Watkinson S.C."/>
        </authorList>
    </citation>
    <scope>NUCLEOTIDE SEQUENCE [LARGE SCALE GENOMIC DNA]</scope>
    <source>
        <strain evidence="3">S7.9</strain>
    </source>
</reference>
<protein>
    <submittedName>
        <fullName evidence="2">Uncharacterized protein</fullName>
    </submittedName>
</protein>
<dbReference type="GeneID" id="18812907"/>
<dbReference type="Proteomes" id="UP000008064">
    <property type="component" value="Unassembled WGS sequence"/>
</dbReference>
<evidence type="ECO:0000313" key="3">
    <source>
        <dbReference type="Proteomes" id="UP000008064"/>
    </source>
</evidence>
<dbReference type="RefSeq" id="XP_007322637.1">
    <property type="nucleotide sequence ID" value="XM_007322575.1"/>
</dbReference>
<dbReference type="AlphaFoldDB" id="F8P8B5"/>